<accession>A0A0L0V8L4</accession>
<dbReference type="OrthoDB" id="10569983at2759"/>
<gene>
    <name evidence="2" type="ORF">PSTG_11117</name>
</gene>
<protein>
    <submittedName>
        <fullName evidence="2">Uncharacterized protein</fullName>
    </submittedName>
</protein>
<organism evidence="2 3">
    <name type="scientific">Puccinia striiformis f. sp. tritici PST-78</name>
    <dbReference type="NCBI Taxonomy" id="1165861"/>
    <lineage>
        <taxon>Eukaryota</taxon>
        <taxon>Fungi</taxon>
        <taxon>Dikarya</taxon>
        <taxon>Basidiomycota</taxon>
        <taxon>Pucciniomycotina</taxon>
        <taxon>Pucciniomycetes</taxon>
        <taxon>Pucciniales</taxon>
        <taxon>Pucciniaceae</taxon>
        <taxon>Puccinia</taxon>
    </lineage>
</organism>
<reference evidence="3" key="1">
    <citation type="submission" date="2014-03" db="EMBL/GenBank/DDBJ databases">
        <title>The Genome Sequence of Puccinia striiformis f. sp. tritici PST-78.</title>
        <authorList>
            <consortium name="The Broad Institute Genome Sequencing Platform"/>
            <person name="Cuomo C."/>
            <person name="Hulbert S."/>
            <person name="Chen X."/>
            <person name="Walker B."/>
            <person name="Young S.K."/>
            <person name="Zeng Q."/>
            <person name="Gargeya S."/>
            <person name="Fitzgerald M."/>
            <person name="Haas B."/>
            <person name="Abouelleil A."/>
            <person name="Alvarado L."/>
            <person name="Arachchi H.M."/>
            <person name="Berlin A.M."/>
            <person name="Chapman S.B."/>
            <person name="Goldberg J."/>
            <person name="Griggs A."/>
            <person name="Gujja S."/>
            <person name="Hansen M."/>
            <person name="Howarth C."/>
            <person name="Imamovic A."/>
            <person name="Larimer J."/>
            <person name="McCowan C."/>
            <person name="Montmayeur A."/>
            <person name="Murphy C."/>
            <person name="Neiman D."/>
            <person name="Pearson M."/>
            <person name="Priest M."/>
            <person name="Roberts A."/>
            <person name="Saif S."/>
            <person name="Shea T."/>
            <person name="Sisk P."/>
            <person name="Sykes S."/>
            <person name="Wortman J."/>
            <person name="Nusbaum C."/>
            <person name="Birren B."/>
        </authorList>
    </citation>
    <scope>NUCLEOTIDE SEQUENCE [LARGE SCALE GENOMIC DNA]</scope>
    <source>
        <strain evidence="3">race PST-78</strain>
    </source>
</reference>
<keyword evidence="3" id="KW-1185">Reference proteome</keyword>
<dbReference type="AlphaFoldDB" id="A0A0L0V8L4"/>
<dbReference type="EMBL" id="AJIL01000094">
    <property type="protein sequence ID" value="KNE95627.1"/>
    <property type="molecule type" value="Genomic_DNA"/>
</dbReference>
<evidence type="ECO:0000313" key="3">
    <source>
        <dbReference type="Proteomes" id="UP000054564"/>
    </source>
</evidence>
<evidence type="ECO:0000313" key="2">
    <source>
        <dbReference type="EMBL" id="KNE95627.1"/>
    </source>
</evidence>
<proteinExistence type="predicted"/>
<dbReference type="Proteomes" id="UP000054564">
    <property type="component" value="Unassembled WGS sequence"/>
</dbReference>
<evidence type="ECO:0000256" key="1">
    <source>
        <dbReference type="SAM" id="MobiDB-lite"/>
    </source>
</evidence>
<feature type="region of interest" description="Disordered" evidence="1">
    <location>
        <begin position="82"/>
        <end position="102"/>
    </location>
</feature>
<comment type="caution">
    <text evidence="2">The sequence shown here is derived from an EMBL/GenBank/DDBJ whole genome shotgun (WGS) entry which is preliminary data.</text>
</comment>
<name>A0A0L0V8L4_9BASI</name>
<sequence>MSWSSTAHQAAFPMELLQFATVWEFFQPPLGSPCMTLPKLTAPDLAVRQEVGHACPSRWSGLSTAPTAQSEHLLDGHVRELLGQAGPRTRRTGRSEQSVSAV</sequence>